<dbReference type="Proteomes" id="UP000242715">
    <property type="component" value="Unassembled WGS sequence"/>
</dbReference>
<sequence length="263" mass="32332">MELQEDEIRPAIQLIAHRTELDDYRLRKRKEFEDLIRRQVGWNLTVWIKYTRWEESQKHLNRVRYLWERALEHVQYKDCMVWLKYAEFEMRHRQITRARNVWDLAVTLLPKVNQLWFKYIQMEKMLGNVARARQIFKRWMEWMPDQRAWLSYIKFESEYNEIRRVREIFECFVSCHPTVGAWLRYAEFEMKNGQITKTRNIYERAVDTLVDDKEVEQLFVSFAEFESMCNETERAKCIYKFIFDRQGSLEEGDFYGLSLLGLC</sequence>
<evidence type="ECO:0000256" key="4">
    <source>
        <dbReference type="ARBA" id="ARBA00022737"/>
    </source>
</evidence>
<dbReference type="GO" id="GO:0071014">
    <property type="term" value="C:post-mRNA release spliceosomal complex"/>
    <property type="evidence" value="ECO:0007669"/>
    <property type="project" value="TreeGrafter"/>
</dbReference>
<keyword evidence="3" id="KW-0507">mRNA processing</keyword>
<organism evidence="8 9">
    <name type="scientific">Trifolium subterraneum</name>
    <name type="common">Subterranean clover</name>
    <dbReference type="NCBI Taxonomy" id="3900"/>
    <lineage>
        <taxon>Eukaryota</taxon>
        <taxon>Viridiplantae</taxon>
        <taxon>Streptophyta</taxon>
        <taxon>Embryophyta</taxon>
        <taxon>Tracheophyta</taxon>
        <taxon>Spermatophyta</taxon>
        <taxon>Magnoliopsida</taxon>
        <taxon>eudicotyledons</taxon>
        <taxon>Gunneridae</taxon>
        <taxon>Pentapetalae</taxon>
        <taxon>rosids</taxon>
        <taxon>fabids</taxon>
        <taxon>Fabales</taxon>
        <taxon>Fabaceae</taxon>
        <taxon>Papilionoideae</taxon>
        <taxon>50 kb inversion clade</taxon>
        <taxon>NPAAA clade</taxon>
        <taxon>Hologalegina</taxon>
        <taxon>IRL clade</taxon>
        <taxon>Trifolieae</taxon>
        <taxon>Trifolium</taxon>
    </lineage>
</organism>
<dbReference type="InterPro" id="IPR055430">
    <property type="entry name" value="HAT_Syf1_CNRKL1_C"/>
</dbReference>
<evidence type="ECO:0000256" key="3">
    <source>
        <dbReference type="ARBA" id="ARBA00022664"/>
    </source>
</evidence>
<keyword evidence="9" id="KW-1185">Reference proteome</keyword>
<evidence type="ECO:0000256" key="1">
    <source>
        <dbReference type="ARBA" id="ARBA00004123"/>
    </source>
</evidence>
<protein>
    <recommendedName>
        <fullName evidence="7">Pre-mRNA-splicing factor Syf1/CRNKL1-like C-terminal HAT-repeats domain-containing protein</fullName>
    </recommendedName>
</protein>
<evidence type="ECO:0000313" key="8">
    <source>
        <dbReference type="EMBL" id="GAU37381.1"/>
    </source>
</evidence>
<reference evidence="9" key="1">
    <citation type="journal article" date="2017" name="Front. Plant Sci.">
        <title>Climate Clever Clovers: New Paradigm to Reduce the Environmental Footprint of Ruminants by Breeding Low Methanogenic Forages Utilizing Haplotype Variation.</title>
        <authorList>
            <person name="Kaur P."/>
            <person name="Appels R."/>
            <person name="Bayer P.E."/>
            <person name="Keeble-Gagnere G."/>
            <person name="Wang J."/>
            <person name="Hirakawa H."/>
            <person name="Shirasawa K."/>
            <person name="Vercoe P."/>
            <person name="Stefanova K."/>
            <person name="Durmic Z."/>
            <person name="Nichols P."/>
            <person name="Revell C."/>
            <person name="Isobe S.N."/>
            <person name="Edwards D."/>
            <person name="Erskine W."/>
        </authorList>
    </citation>
    <scope>NUCLEOTIDE SEQUENCE [LARGE SCALE GENOMIC DNA]</scope>
    <source>
        <strain evidence="9">cv. Daliak</strain>
    </source>
</reference>
<keyword evidence="6" id="KW-0539">Nucleus</keyword>
<dbReference type="OrthoDB" id="1393559at2759"/>
<keyword evidence="5" id="KW-0508">mRNA splicing</keyword>
<comment type="similarity">
    <text evidence="2">Belongs to the crooked-neck family.</text>
</comment>
<dbReference type="PANTHER" id="PTHR11246">
    <property type="entry name" value="PRE-MRNA SPLICING FACTOR"/>
    <property type="match status" value="1"/>
</dbReference>
<accession>A0A2Z6N0V8</accession>
<dbReference type="PANTHER" id="PTHR11246:SF3">
    <property type="entry name" value="CROOKED NECK-LIKE PROTEIN 1"/>
    <property type="match status" value="1"/>
</dbReference>
<evidence type="ECO:0000256" key="5">
    <source>
        <dbReference type="ARBA" id="ARBA00023187"/>
    </source>
</evidence>
<dbReference type="SUPFAM" id="SSF48452">
    <property type="entry name" value="TPR-like"/>
    <property type="match status" value="1"/>
</dbReference>
<comment type="subcellular location">
    <subcellularLocation>
        <location evidence="1">Nucleus</location>
    </subcellularLocation>
</comment>
<dbReference type="InterPro" id="IPR011990">
    <property type="entry name" value="TPR-like_helical_dom_sf"/>
</dbReference>
<dbReference type="SMART" id="SM00386">
    <property type="entry name" value="HAT"/>
    <property type="match status" value="6"/>
</dbReference>
<name>A0A2Z6N0V8_TRISU</name>
<evidence type="ECO:0000313" key="9">
    <source>
        <dbReference type="Proteomes" id="UP000242715"/>
    </source>
</evidence>
<keyword evidence="4" id="KW-0677">Repeat</keyword>
<dbReference type="GO" id="GO:0071011">
    <property type="term" value="C:precatalytic spliceosome"/>
    <property type="evidence" value="ECO:0007669"/>
    <property type="project" value="TreeGrafter"/>
</dbReference>
<proteinExistence type="inferred from homology"/>
<dbReference type="GO" id="GO:0071007">
    <property type="term" value="C:U2-type catalytic step 2 spliceosome"/>
    <property type="evidence" value="ECO:0007669"/>
    <property type="project" value="TreeGrafter"/>
</dbReference>
<evidence type="ECO:0000256" key="2">
    <source>
        <dbReference type="ARBA" id="ARBA00008644"/>
    </source>
</evidence>
<evidence type="ECO:0000259" key="7">
    <source>
        <dbReference type="Pfam" id="PF23231"/>
    </source>
</evidence>
<dbReference type="AlphaFoldDB" id="A0A2Z6N0V8"/>
<dbReference type="InterPro" id="IPR045075">
    <property type="entry name" value="Syf1-like"/>
</dbReference>
<evidence type="ECO:0000256" key="6">
    <source>
        <dbReference type="ARBA" id="ARBA00023242"/>
    </source>
</evidence>
<feature type="domain" description="Pre-mRNA-splicing factor Syf1/CRNKL1-like C-terminal HAT-repeats" evidence="7">
    <location>
        <begin position="1"/>
        <end position="241"/>
    </location>
</feature>
<dbReference type="GO" id="GO:0000974">
    <property type="term" value="C:Prp19 complex"/>
    <property type="evidence" value="ECO:0007669"/>
    <property type="project" value="TreeGrafter"/>
</dbReference>
<dbReference type="EMBL" id="DF973669">
    <property type="protein sequence ID" value="GAU37381.1"/>
    <property type="molecule type" value="Genomic_DNA"/>
</dbReference>
<dbReference type="Gene3D" id="1.25.40.10">
    <property type="entry name" value="Tetratricopeptide repeat domain"/>
    <property type="match status" value="1"/>
</dbReference>
<dbReference type="Pfam" id="PF23231">
    <property type="entry name" value="HAT_Syf1_CNRKL1_C"/>
    <property type="match status" value="1"/>
</dbReference>
<dbReference type="GO" id="GO:0000245">
    <property type="term" value="P:spliceosomal complex assembly"/>
    <property type="evidence" value="ECO:0007669"/>
    <property type="project" value="TreeGrafter"/>
</dbReference>
<dbReference type="InterPro" id="IPR003107">
    <property type="entry name" value="HAT"/>
</dbReference>
<gene>
    <name evidence="8" type="ORF">TSUD_22550</name>
</gene>